<keyword evidence="3" id="KW-1185">Reference proteome</keyword>
<protein>
    <submittedName>
        <fullName evidence="2">Uncharacterized protein</fullName>
    </submittedName>
</protein>
<keyword evidence="1" id="KW-0812">Transmembrane</keyword>
<feature type="transmembrane region" description="Helical" evidence="1">
    <location>
        <begin position="126"/>
        <end position="148"/>
    </location>
</feature>
<proteinExistence type="predicted"/>
<dbReference type="Proteomes" id="UP001157006">
    <property type="component" value="Chromosome 4"/>
</dbReference>
<sequence>MYYLEVIGGMSPHFPVHSSVPGCCQQLATVIAAVQYLFNTIILFRNYHKKCVSVIHVLPSDFNFPTMILSWFCFVISCEMTKLLIIVTLYLAFVEWFVVVALTTFFGAALRSLLHPSLRILSMFFIKILEILLPFIKLLLFQSFAVLVQMHL</sequence>
<evidence type="ECO:0000256" key="1">
    <source>
        <dbReference type="SAM" id="Phobius"/>
    </source>
</evidence>
<evidence type="ECO:0000313" key="3">
    <source>
        <dbReference type="Proteomes" id="UP001157006"/>
    </source>
</evidence>
<dbReference type="EMBL" id="OX451739">
    <property type="protein sequence ID" value="CAI8610536.1"/>
    <property type="molecule type" value="Genomic_DNA"/>
</dbReference>
<name>A0AAV1ALJ0_VICFA</name>
<keyword evidence="1" id="KW-1133">Transmembrane helix</keyword>
<keyword evidence="1" id="KW-0472">Membrane</keyword>
<gene>
    <name evidence="2" type="ORF">VFH_IV187120</name>
</gene>
<organism evidence="2 3">
    <name type="scientific">Vicia faba</name>
    <name type="common">Broad bean</name>
    <name type="synonym">Faba vulgaris</name>
    <dbReference type="NCBI Taxonomy" id="3906"/>
    <lineage>
        <taxon>Eukaryota</taxon>
        <taxon>Viridiplantae</taxon>
        <taxon>Streptophyta</taxon>
        <taxon>Embryophyta</taxon>
        <taxon>Tracheophyta</taxon>
        <taxon>Spermatophyta</taxon>
        <taxon>Magnoliopsida</taxon>
        <taxon>eudicotyledons</taxon>
        <taxon>Gunneridae</taxon>
        <taxon>Pentapetalae</taxon>
        <taxon>rosids</taxon>
        <taxon>fabids</taxon>
        <taxon>Fabales</taxon>
        <taxon>Fabaceae</taxon>
        <taxon>Papilionoideae</taxon>
        <taxon>50 kb inversion clade</taxon>
        <taxon>NPAAA clade</taxon>
        <taxon>Hologalegina</taxon>
        <taxon>IRL clade</taxon>
        <taxon>Fabeae</taxon>
        <taxon>Vicia</taxon>
    </lineage>
</organism>
<reference evidence="2 3" key="1">
    <citation type="submission" date="2023-01" db="EMBL/GenBank/DDBJ databases">
        <authorList>
            <person name="Kreplak J."/>
        </authorList>
    </citation>
    <scope>NUCLEOTIDE SEQUENCE [LARGE SCALE GENOMIC DNA]</scope>
</reference>
<dbReference type="AlphaFoldDB" id="A0AAV1ALJ0"/>
<accession>A0AAV1ALJ0</accession>
<evidence type="ECO:0000313" key="2">
    <source>
        <dbReference type="EMBL" id="CAI8610536.1"/>
    </source>
</evidence>